<evidence type="ECO:0000259" key="1">
    <source>
        <dbReference type="Pfam" id="PF00724"/>
    </source>
</evidence>
<dbReference type="EMBL" id="JBHTIF010000001">
    <property type="protein sequence ID" value="MFD0725141.1"/>
    <property type="molecule type" value="Genomic_DNA"/>
</dbReference>
<dbReference type="InterPro" id="IPR045247">
    <property type="entry name" value="Oye-like"/>
</dbReference>
<dbReference type="PANTHER" id="PTHR22893">
    <property type="entry name" value="NADH OXIDOREDUCTASE-RELATED"/>
    <property type="match status" value="1"/>
</dbReference>
<organism evidence="2 3">
    <name type="scientific">Lysobacter brunescens</name>
    <dbReference type="NCBI Taxonomy" id="262323"/>
    <lineage>
        <taxon>Bacteria</taxon>
        <taxon>Pseudomonadati</taxon>
        <taxon>Pseudomonadota</taxon>
        <taxon>Gammaproteobacteria</taxon>
        <taxon>Lysobacterales</taxon>
        <taxon>Lysobacteraceae</taxon>
        <taxon>Lysobacter</taxon>
    </lineage>
</organism>
<dbReference type="Gene3D" id="3.20.20.70">
    <property type="entry name" value="Aldolase class I"/>
    <property type="match status" value="1"/>
</dbReference>
<dbReference type="Proteomes" id="UP001597110">
    <property type="component" value="Unassembled WGS sequence"/>
</dbReference>
<evidence type="ECO:0000313" key="2">
    <source>
        <dbReference type="EMBL" id="MFD0725141.1"/>
    </source>
</evidence>
<proteinExistence type="predicted"/>
<feature type="domain" description="NADH:flavin oxidoreductase/NADH oxidase N-terminal" evidence="1">
    <location>
        <begin position="4"/>
        <end position="339"/>
    </location>
</feature>
<dbReference type="SUPFAM" id="SSF51395">
    <property type="entry name" value="FMN-linked oxidoreductases"/>
    <property type="match status" value="1"/>
</dbReference>
<gene>
    <name evidence="2" type="ORF">ACFQ0E_05950</name>
</gene>
<dbReference type="InterPro" id="IPR013785">
    <property type="entry name" value="Aldolase_TIM"/>
</dbReference>
<dbReference type="NCBIfam" id="NF007899">
    <property type="entry name" value="PRK10605.1"/>
    <property type="match status" value="1"/>
</dbReference>
<sequence length="362" mass="38757">MSRLFAPLPLGPITLPNRIVMAPMTRARSTAPGDVPNALMAGYYAQRATAGLIVSEATWISPQGKGYSFTPGIHTDAQVAGWRGVTDAVHAAGGRIVLQLWHVGRKSHGVFHADGLPVAPSAIASGSQVWVAGEDGVGRMLDCPTPRALRIEEIPGIVEDYRRATARALEAGFDGVEIHGANGYLIDQFLRTTSNHRDDAYGGDVARRVRFLEEVTRAVADEAGAERVGLRLAPFVAGPGMDCPEIVPTILEAARRLAPLGLAYLHLSEADWDLAPEVPMDFRHALREAWPTAIVVAGRYTRERGEALLDAGLVDAIAFGRPFIANPDLPARLAEDLPLATPDPDTLFGGDARGYTDYPHAA</sequence>
<dbReference type="PANTHER" id="PTHR22893:SF135">
    <property type="entry name" value="NAD(P)H:FLAVIN OXIDOREDUCTASE SYE2"/>
    <property type="match status" value="1"/>
</dbReference>
<dbReference type="Pfam" id="PF00724">
    <property type="entry name" value="Oxidored_FMN"/>
    <property type="match status" value="1"/>
</dbReference>
<comment type="caution">
    <text evidence="2">The sequence shown here is derived from an EMBL/GenBank/DDBJ whole genome shotgun (WGS) entry which is preliminary data.</text>
</comment>
<name>A0ABW2Y9K0_9GAMM</name>
<dbReference type="CDD" id="cd02933">
    <property type="entry name" value="OYE_like_FMN"/>
    <property type="match status" value="1"/>
</dbReference>
<accession>A0ABW2Y9K0</accession>
<protein>
    <submittedName>
        <fullName evidence="2">Alkene reductase</fullName>
    </submittedName>
</protein>
<keyword evidence="3" id="KW-1185">Reference proteome</keyword>
<dbReference type="RefSeq" id="WP_386822757.1">
    <property type="nucleotide sequence ID" value="NZ_JBHTIF010000001.1"/>
</dbReference>
<reference evidence="3" key="1">
    <citation type="journal article" date="2019" name="Int. J. Syst. Evol. Microbiol.">
        <title>The Global Catalogue of Microorganisms (GCM) 10K type strain sequencing project: providing services to taxonomists for standard genome sequencing and annotation.</title>
        <authorList>
            <consortium name="The Broad Institute Genomics Platform"/>
            <consortium name="The Broad Institute Genome Sequencing Center for Infectious Disease"/>
            <person name="Wu L."/>
            <person name="Ma J."/>
        </authorList>
    </citation>
    <scope>NUCLEOTIDE SEQUENCE [LARGE SCALE GENOMIC DNA]</scope>
    <source>
        <strain evidence="3">CCUG 55585</strain>
    </source>
</reference>
<dbReference type="InterPro" id="IPR001155">
    <property type="entry name" value="OxRdtase_FMN_N"/>
</dbReference>
<evidence type="ECO:0000313" key="3">
    <source>
        <dbReference type="Proteomes" id="UP001597110"/>
    </source>
</evidence>